<dbReference type="PROSITE" id="PS01124">
    <property type="entry name" value="HTH_ARAC_FAMILY_2"/>
    <property type="match status" value="1"/>
</dbReference>
<evidence type="ECO:0000256" key="1">
    <source>
        <dbReference type="ARBA" id="ARBA00023015"/>
    </source>
</evidence>
<evidence type="ECO:0000256" key="3">
    <source>
        <dbReference type="ARBA" id="ARBA00023163"/>
    </source>
</evidence>
<dbReference type="InterPro" id="IPR037923">
    <property type="entry name" value="HTH-like"/>
</dbReference>
<keyword evidence="3" id="KW-0804">Transcription</keyword>
<keyword evidence="1" id="KW-0805">Transcription regulation</keyword>
<dbReference type="RefSeq" id="WP_382319754.1">
    <property type="nucleotide sequence ID" value="NZ_JBHUIA010000011.1"/>
</dbReference>
<dbReference type="Gene3D" id="1.10.10.60">
    <property type="entry name" value="Homeodomain-like"/>
    <property type="match status" value="1"/>
</dbReference>
<dbReference type="SMART" id="SM00342">
    <property type="entry name" value="HTH_ARAC"/>
    <property type="match status" value="1"/>
</dbReference>
<sequence>MTLSALATYEAQPAGVLLLEPAAAPLPSPCFQLFRSTYYTIGLCLQGHAELQVNLDTYQVQAGSLLVLPAHCLKQWRTRSADFVSRDVLFTANFMAPAPGGHLGQFAYFESAAAPVLPLPPALFGRLQVSLEQLHQSYHESHLYRTELLQSRLRVLLYETAAAYAALVGRADPGQSRAQLLTRQFKHLLCAHCTTERHLAFYASHLYITPKHLTETIRAVTGRGAASLIAEAVTLEARLLLQNPALTVAQIADQLHFADQSAFARYFRHTVGRTPTTYRQQLTIGSKPFSDFLPTIADNRS</sequence>
<dbReference type="Pfam" id="PF12833">
    <property type="entry name" value="HTH_18"/>
    <property type="match status" value="1"/>
</dbReference>
<evidence type="ECO:0000259" key="4">
    <source>
        <dbReference type="PROSITE" id="PS01124"/>
    </source>
</evidence>
<name>A0ABW4R1T4_9BACT</name>
<protein>
    <submittedName>
        <fullName evidence="5">Helix-turn-helix domain-containing protein</fullName>
    </submittedName>
</protein>
<proteinExistence type="predicted"/>
<keyword evidence="2" id="KW-0238">DNA-binding</keyword>
<accession>A0ABW4R1T4</accession>
<dbReference type="InterPro" id="IPR018060">
    <property type="entry name" value="HTH_AraC"/>
</dbReference>
<dbReference type="SUPFAM" id="SSF46689">
    <property type="entry name" value="Homeodomain-like"/>
    <property type="match status" value="1"/>
</dbReference>
<dbReference type="InterPro" id="IPR009057">
    <property type="entry name" value="Homeodomain-like_sf"/>
</dbReference>
<organism evidence="5 6">
    <name type="scientific">Hymenobacter bucti</name>
    <dbReference type="NCBI Taxonomy" id="1844114"/>
    <lineage>
        <taxon>Bacteria</taxon>
        <taxon>Pseudomonadati</taxon>
        <taxon>Bacteroidota</taxon>
        <taxon>Cytophagia</taxon>
        <taxon>Cytophagales</taxon>
        <taxon>Hymenobacteraceae</taxon>
        <taxon>Hymenobacter</taxon>
    </lineage>
</organism>
<evidence type="ECO:0000256" key="2">
    <source>
        <dbReference type="ARBA" id="ARBA00023125"/>
    </source>
</evidence>
<keyword evidence="6" id="KW-1185">Reference proteome</keyword>
<dbReference type="SUPFAM" id="SSF51215">
    <property type="entry name" value="Regulatory protein AraC"/>
    <property type="match status" value="1"/>
</dbReference>
<reference evidence="6" key="1">
    <citation type="journal article" date="2019" name="Int. J. Syst. Evol. Microbiol.">
        <title>The Global Catalogue of Microorganisms (GCM) 10K type strain sequencing project: providing services to taxonomists for standard genome sequencing and annotation.</title>
        <authorList>
            <consortium name="The Broad Institute Genomics Platform"/>
            <consortium name="The Broad Institute Genome Sequencing Center for Infectious Disease"/>
            <person name="Wu L."/>
            <person name="Ma J."/>
        </authorList>
    </citation>
    <scope>NUCLEOTIDE SEQUENCE [LARGE SCALE GENOMIC DNA]</scope>
    <source>
        <strain evidence="6">CGMCC 1.15795</strain>
    </source>
</reference>
<evidence type="ECO:0000313" key="6">
    <source>
        <dbReference type="Proteomes" id="UP001597197"/>
    </source>
</evidence>
<dbReference type="PANTHER" id="PTHR43280">
    <property type="entry name" value="ARAC-FAMILY TRANSCRIPTIONAL REGULATOR"/>
    <property type="match status" value="1"/>
</dbReference>
<dbReference type="Proteomes" id="UP001597197">
    <property type="component" value="Unassembled WGS sequence"/>
</dbReference>
<gene>
    <name evidence="5" type="ORF">ACFSDX_24290</name>
</gene>
<dbReference type="PANTHER" id="PTHR43280:SF32">
    <property type="entry name" value="TRANSCRIPTIONAL REGULATORY PROTEIN"/>
    <property type="match status" value="1"/>
</dbReference>
<feature type="domain" description="HTH araC/xylS-type" evidence="4">
    <location>
        <begin position="183"/>
        <end position="281"/>
    </location>
</feature>
<comment type="caution">
    <text evidence="5">The sequence shown here is derived from an EMBL/GenBank/DDBJ whole genome shotgun (WGS) entry which is preliminary data.</text>
</comment>
<evidence type="ECO:0000313" key="5">
    <source>
        <dbReference type="EMBL" id="MFD1875574.1"/>
    </source>
</evidence>
<dbReference type="EMBL" id="JBHUFD010000019">
    <property type="protein sequence ID" value="MFD1875574.1"/>
    <property type="molecule type" value="Genomic_DNA"/>
</dbReference>